<dbReference type="EMBL" id="CP002282">
    <property type="protein sequence ID" value="ADO83858.1"/>
    <property type="molecule type" value="Genomic_DNA"/>
</dbReference>
<evidence type="ECO:0000256" key="4">
    <source>
        <dbReference type="ARBA" id="ARBA00022475"/>
    </source>
</evidence>
<keyword evidence="9" id="KW-0614">Plasmid</keyword>
<dbReference type="Proteomes" id="UP000006875">
    <property type="component" value="Plasmid pILYOP01"/>
</dbReference>
<keyword evidence="5 8" id="KW-0812">Transmembrane</keyword>
<keyword evidence="7 8" id="KW-0472">Membrane</keyword>
<dbReference type="RefSeq" id="WP_013388520.1">
    <property type="nucleotide sequence ID" value="NC_014633.1"/>
</dbReference>
<evidence type="ECO:0000256" key="7">
    <source>
        <dbReference type="ARBA" id="ARBA00023136"/>
    </source>
</evidence>
<evidence type="ECO:0000313" key="10">
    <source>
        <dbReference type="Proteomes" id="UP000006875"/>
    </source>
</evidence>
<proteinExistence type="inferred from homology"/>
<comment type="similarity">
    <text evidence="2 8">Belongs to the 4-toluene sulfonate uptake permease (TSUP) (TC 2.A.102) family.</text>
</comment>
<evidence type="ECO:0000256" key="1">
    <source>
        <dbReference type="ARBA" id="ARBA00004651"/>
    </source>
</evidence>
<evidence type="ECO:0000256" key="6">
    <source>
        <dbReference type="ARBA" id="ARBA00022989"/>
    </source>
</evidence>
<reference evidence="9 10" key="1">
    <citation type="journal article" date="2010" name="Stand. Genomic Sci.">
        <title>Complete genome sequence of Ilyobacter polytropus type strain (CuHbu1).</title>
        <authorList>
            <person name="Sikorski J."/>
            <person name="Chertkov O."/>
            <person name="Lapidus A."/>
            <person name="Nolan M."/>
            <person name="Lucas S."/>
            <person name="Del Rio T.G."/>
            <person name="Tice H."/>
            <person name="Cheng J.F."/>
            <person name="Tapia R."/>
            <person name="Han C."/>
            <person name="Goodwin L."/>
            <person name="Pitluck S."/>
            <person name="Liolios K."/>
            <person name="Ivanova N."/>
            <person name="Mavromatis K."/>
            <person name="Mikhailova N."/>
            <person name="Pati A."/>
            <person name="Chen A."/>
            <person name="Palaniappan K."/>
            <person name="Land M."/>
            <person name="Hauser L."/>
            <person name="Chang Y.J."/>
            <person name="Jeffries C.D."/>
            <person name="Brambilla E."/>
            <person name="Yasawong M."/>
            <person name="Rohde M."/>
            <person name="Pukall R."/>
            <person name="Spring S."/>
            <person name="Goker M."/>
            <person name="Woyke T."/>
            <person name="Bristow J."/>
            <person name="Eisen J.A."/>
            <person name="Markowitz V."/>
            <person name="Hugenholtz P."/>
            <person name="Kyrpides N.C."/>
            <person name="Klenk H.P."/>
        </authorList>
    </citation>
    <scope>NUCLEOTIDE SEQUENCE [LARGE SCALE GENOMIC DNA]</scope>
    <source>
        <strain evidence="10">ATCC 51220 / DSM 2926 / LMG 16218 / CuHBu1</strain>
        <plasmid evidence="10">pILYOP01</plasmid>
    </source>
</reference>
<evidence type="ECO:0000256" key="8">
    <source>
        <dbReference type="RuleBase" id="RU363041"/>
    </source>
</evidence>
<dbReference type="InterPro" id="IPR002781">
    <property type="entry name" value="TM_pro_TauE-like"/>
</dbReference>
<dbReference type="PANTHER" id="PTHR30269">
    <property type="entry name" value="TRANSMEMBRANE PROTEIN YFCA"/>
    <property type="match status" value="1"/>
</dbReference>
<dbReference type="KEGG" id="ipo:Ilyop_2091"/>
<dbReference type="Pfam" id="PF01925">
    <property type="entry name" value="TauE"/>
    <property type="match status" value="1"/>
</dbReference>
<feature type="transmembrane region" description="Helical" evidence="8">
    <location>
        <begin position="70"/>
        <end position="90"/>
    </location>
</feature>
<geneLocation type="plasmid" evidence="9 10">
    <name>pILYOP01</name>
</geneLocation>
<keyword evidence="10" id="KW-1185">Reference proteome</keyword>
<evidence type="ECO:0000313" key="9">
    <source>
        <dbReference type="EMBL" id="ADO83858.1"/>
    </source>
</evidence>
<dbReference type="InterPro" id="IPR052017">
    <property type="entry name" value="TSUP"/>
</dbReference>
<feature type="transmembrane region" description="Helical" evidence="8">
    <location>
        <begin position="96"/>
        <end position="114"/>
    </location>
</feature>
<keyword evidence="3" id="KW-0813">Transport</keyword>
<evidence type="ECO:0000256" key="5">
    <source>
        <dbReference type="ARBA" id="ARBA00022692"/>
    </source>
</evidence>
<organism evidence="9 10">
    <name type="scientific">Ilyobacter polytropus (strain ATCC 51220 / DSM 2926 / LMG 16218 / CuHBu1)</name>
    <dbReference type="NCBI Taxonomy" id="572544"/>
    <lineage>
        <taxon>Bacteria</taxon>
        <taxon>Fusobacteriati</taxon>
        <taxon>Fusobacteriota</taxon>
        <taxon>Fusobacteriia</taxon>
        <taxon>Fusobacteriales</taxon>
        <taxon>Fusobacteriaceae</taxon>
        <taxon>Ilyobacter</taxon>
    </lineage>
</organism>
<dbReference type="AlphaFoldDB" id="E3HBU6"/>
<dbReference type="PANTHER" id="PTHR30269:SF0">
    <property type="entry name" value="MEMBRANE TRANSPORTER PROTEIN YFCA-RELATED"/>
    <property type="match status" value="1"/>
</dbReference>
<sequence>MIYFFLAIGALIAGIVTAMAGGGGIFIITFLMMLEIPIKIVIGTNRVSACLDNATSSYNYYKKGKLDTEFFKYAIIPAFLGTVIGSKLLVLLNAKIVERLIPMILLALVIRMFVNKKAGLENEFEGFTRKNIIKGIIVTFLMGIYMGFFGLAIGNFFTLALVYVLKFDFLKAVATVKPINFFMGLVSVVIYAMEGIIDWKIAIFVTAFRVIGSKLGSNYASEKGAKAVKPIFLLLCVFTVFKEYFL</sequence>
<accession>E3HBU6</accession>
<evidence type="ECO:0000256" key="2">
    <source>
        <dbReference type="ARBA" id="ARBA00009142"/>
    </source>
</evidence>
<protein>
    <recommendedName>
        <fullName evidence="8">Probable membrane transporter protein</fullName>
    </recommendedName>
</protein>
<keyword evidence="4 8" id="KW-1003">Cell membrane</keyword>
<dbReference type="HOGENOM" id="CLU_045498_2_2_0"/>
<keyword evidence="6 8" id="KW-1133">Transmembrane helix</keyword>
<name>E3HBU6_ILYPC</name>
<dbReference type="OrthoDB" id="554695at2"/>
<evidence type="ECO:0000256" key="3">
    <source>
        <dbReference type="ARBA" id="ARBA00022448"/>
    </source>
</evidence>
<feature type="transmembrane region" description="Helical" evidence="8">
    <location>
        <begin position="6"/>
        <end position="34"/>
    </location>
</feature>
<comment type="subcellular location">
    <subcellularLocation>
        <location evidence="1 8">Cell membrane</location>
        <topology evidence="1 8">Multi-pass membrane protein</topology>
    </subcellularLocation>
</comment>
<gene>
    <name evidence="9" type="ordered locus">Ilyop_2091</name>
</gene>
<feature type="transmembrane region" description="Helical" evidence="8">
    <location>
        <begin position="135"/>
        <end position="161"/>
    </location>
</feature>
<dbReference type="GO" id="GO:0005886">
    <property type="term" value="C:plasma membrane"/>
    <property type="evidence" value="ECO:0007669"/>
    <property type="project" value="UniProtKB-SubCell"/>
</dbReference>